<proteinExistence type="predicted"/>
<accession>A0A1I0XS62</accession>
<evidence type="ECO:0000313" key="1">
    <source>
        <dbReference type="EMBL" id="SFB03018.1"/>
    </source>
</evidence>
<protein>
    <submittedName>
        <fullName evidence="1">Uncharacterized protein</fullName>
    </submittedName>
</protein>
<organism evidence="1 2">
    <name type="scientific">Flavobacterium swingsii</name>
    <dbReference type="NCBI Taxonomy" id="498292"/>
    <lineage>
        <taxon>Bacteria</taxon>
        <taxon>Pseudomonadati</taxon>
        <taxon>Bacteroidota</taxon>
        <taxon>Flavobacteriia</taxon>
        <taxon>Flavobacteriales</taxon>
        <taxon>Flavobacteriaceae</taxon>
        <taxon>Flavobacterium</taxon>
    </lineage>
</organism>
<name>A0A1I0XS62_9FLAO</name>
<dbReference type="AlphaFoldDB" id="A0A1I0XS62"/>
<keyword evidence="2" id="KW-1185">Reference proteome</keyword>
<dbReference type="STRING" id="498292.SAMN05660845_1406"/>
<reference evidence="2" key="1">
    <citation type="submission" date="2016-10" db="EMBL/GenBank/DDBJ databases">
        <authorList>
            <person name="Varghese N."/>
            <person name="Submissions S."/>
        </authorList>
    </citation>
    <scope>NUCLEOTIDE SEQUENCE [LARGE SCALE GENOMIC DNA]</scope>
    <source>
        <strain evidence="2">DSM 21789</strain>
    </source>
</reference>
<sequence>MIVFFGFSGLYAQEIKTPYKSKKILVSRDSIQIDSTSINASFFKLLDAKGEAIDTSFYKVNFSKGILTFKNNYKTTDTLTVRYLKFPEYLTKEYTIYDKSRVVNNDNGQGNLYRVSNDGFKKFTPLEGLTTTGSISRGITVGNNQNTSVNSNLDLQITGKLSDKISLRASIQDSNIPLQEGGYSQKLDEFDQIFIELFSDKWSIRAGDLFLENRRSRFLNFNKKVQGLSTQFTLGTPEKKTEIYASGAIVRGQYAKSNFVGQEGNQGPYKLKGPNGELYILVISGSERVYVNGILLKRGENNQYTIDYNAGEIIFTSLFPITSEMRITIEYQFSDRNYTRFVTYVGANHEQEKWSLGGYLYSENDVKNQSLQQNLSPEQAQILAAAGDNQNAMNASSAILDTYSDNKILYKKVMVGLEETFEYSTNSLDVLYSVKFSFVGNNQGNYIVSNTITNGRVFKYVAPIAGIPQGNYEPIIRLIAPTKIQIATVLGKYNPSEKTTVDFEVGISNNDKNLFSGIDDNENQGLAGKLNFKQRLLSKKWQVDLFGNYQLIQKNFKTIERLFTIEFDRDWNLSNPLGNQSLVTSGLLFSLAGKSNWKYQFEKLDFSESFSGNRQVISGYYKHKNWLFSNDGSFLNSDGNISTSKFIRNQTQTKYHFNKNWVGGSFRFENNQEKVKLTNQFSNLSQRFSEYGAFIGRGDSTKVFVELGYLNRVNDSLQLGLLKRVNSSQSYYLKSKLIQTEKSDLSVFINYRNLKFEDIVRGNEPSLNSRLLYNDKFFNQLIQTTTAYETTSGTIPQQEFSFLEVDPGKGIYAWNDYNGNGIQEIQEFEIAAFQDQAKYVKIFLPNQIFIKTHQNKFSQSLTLSPMQWQNSTGFKKLLSYFYNQSSYLIERKIKRENDNFDLNPFSTNNENLLGLNSSIRNSLFYNRGKQNHSVTYTFITNKLKNLQSSGEQEAKNASHQLQYDHLLKKYWLFTLSGKISETSNNSENYASRNFEIKGNQLEPKISYLFSKNASLDIFYERQNKENKLGDNESLRQNKFGTSFSFSSEKKLTMNGEFSWFDNKFIGDEFSPVAFQMLEGLQPGKNMTWRLLLQKNLTEYLDININYLGRKSETTNTIHTGNIQLRAYF</sequence>
<evidence type="ECO:0000313" key="2">
    <source>
        <dbReference type="Proteomes" id="UP000199604"/>
    </source>
</evidence>
<dbReference type="Proteomes" id="UP000199604">
    <property type="component" value="Unassembled WGS sequence"/>
</dbReference>
<gene>
    <name evidence="1" type="ORF">SAMN05660845_1406</name>
</gene>
<dbReference type="EMBL" id="FOJT01000003">
    <property type="protein sequence ID" value="SFB03018.1"/>
    <property type="molecule type" value="Genomic_DNA"/>
</dbReference>